<dbReference type="SUPFAM" id="SSF69318">
    <property type="entry name" value="Integrin alpha N-terminal domain"/>
    <property type="match status" value="1"/>
</dbReference>
<dbReference type="EMBL" id="CP012040">
    <property type="protein sequence ID" value="AKP49770.1"/>
    <property type="molecule type" value="Genomic_DNA"/>
</dbReference>
<dbReference type="Gene3D" id="2.130.10.130">
    <property type="entry name" value="Integrin alpha, N-terminal"/>
    <property type="match status" value="1"/>
</dbReference>
<dbReference type="Pfam" id="PF13517">
    <property type="entry name" value="FG-GAP_3"/>
    <property type="match status" value="1"/>
</dbReference>
<organism evidence="2 3">
    <name type="scientific">Cyclobacterium amurskyense</name>
    <dbReference type="NCBI Taxonomy" id="320787"/>
    <lineage>
        <taxon>Bacteria</taxon>
        <taxon>Pseudomonadati</taxon>
        <taxon>Bacteroidota</taxon>
        <taxon>Cytophagia</taxon>
        <taxon>Cytophagales</taxon>
        <taxon>Cyclobacteriaceae</taxon>
        <taxon>Cyclobacterium</taxon>
    </lineage>
</organism>
<evidence type="ECO:0000256" key="1">
    <source>
        <dbReference type="ARBA" id="ARBA00022729"/>
    </source>
</evidence>
<gene>
    <name evidence="2" type="ORF">CA2015_0290</name>
</gene>
<accession>A0A0H4P9F7</accession>
<dbReference type="PANTHER" id="PTHR46580:SF4">
    <property type="entry name" value="ATP_GTP-BINDING PROTEIN"/>
    <property type="match status" value="1"/>
</dbReference>
<dbReference type="RefSeq" id="WP_240477902.1">
    <property type="nucleotide sequence ID" value="NZ_CP012040.1"/>
</dbReference>
<dbReference type="KEGG" id="camu:CA2015_0290"/>
<dbReference type="InterPro" id="IPR028994">
    <property type="entry name" value="Integrin_alpha_N"/>
</dbReference>
<proteinExistence type="predicted"/>
<name>A0A0H4P9F7_9BACT</name>
<keyword evidence="1" id="KW-0732">Signal</keyword>
<sequence length="409" mass="46371">MNTFNWFWIVLITIALFESSIVFGQERYRTVLDSPWERHTIDDSSLGSDGTKFSDVNNDGKLDLITGWEEGGISRIYLQPDNTKEKWPYITLPSPDVEDAFVSDLNGDGFMDLITLSEGDHQRITIHWAPADAADYLDAQKWISKDIPITIGKTKWMFGRPINLDGKNGLDLVVGSKDPNGTLGWLEAPENPLIMEDWKYHEISSLSWVMSIELLDMNTDGEVDVVITDRKGDLRGLRWLENPGRNSLTNVWENHFLGIRDGEPMFMDFYEAKKNQKEINFIVPVVQHGWEHFVKNEEVWEHYTLQFPDFVGDRAKSVKIGDINGDGLLDLTATFSESLGKSGVIAMMNFQTDLPYFIDISGKEGVKYDFILLKDLDGDGDLDLITSEETAADGSKKGLGVIWYENPIK</sequence>
<dbReference type="STRING" id="320787.CA2015_0290"/>
<protein>
    <submittedName>
        <fullName evidence="2">Esterase-like protein</fullName>
    </submittedName>
</protein>
<keyword evidence="3" id="KW-1185">Reference proteome</keyword>
<dbReference type="PANTHER" id="PTHR46580">
    <property type="entry name" value="SENSOR KINASE-RELATED"/>
    <property type="match status" value="1"/>
</dbReference>
<evidence type="ECO:0000313" key="2">
    <source>
        <dbReference type="EMBL" id="AKP49770.1"/>
    </source>
</evidence>
<dbReference type="Proteomes" id="UP000036520">
    <property type="component" value="Chromosome"/>
</dbReference>
<dbReference type="AlphaFoldDB" id="A0A0H4P9F7"/>
<reference evidence="2 3" key="1">
    <citation type="submission" date="2015-07" db="EMBL/GenBank/DDBJ databases">
        <authorList>
            <person name="Kim K.M."/>
        </authorList>
    </citation>
    <scope>NUCLEOTIDE SEQUENCE [LARGE SCALE GENOMIC DNA]</scope>
    <source>
        <strain evidence="2 3">KCTC 12363</strain>
    </source>
</reference>
<evidence type="ECO:0000313" key="3">
    <source>
        <dbReference type="Proteomes" id="UP000036520"/>
    </source>
</evidence>
<dbReference type="InterPro" id="IPR013517">
    <property type="entry name" value="FG-GAP"/>
</dbReference>